<feature type="transmembrane region" description="Helical" evidence="1">
    <location>
        <begin position="110"/>
        <end position="135"/>
    </location>
</feature>
<organism evidence="2">
    <name type="scientific">uncultured Caudovirales phage</name>
    <dbReference type="NCBI Taxonomy" id="2100421"/>
    <lineage>
        <taxon>Viruses</taxon>
        <taxon>Duplodnaviria</taxon>
        <taxon>Heunggongvirae</taxon>
        <taxon>Uroviricota</taxon>
        <taxon>Caudoviricetes</taxon>
        <taxon>Peduoviridae</taxon>
        <taxon>Maltschvirus</taxon>
        <taxon>Maltschvirus maltsch</taxon>
    </lineage>
</organism>
<evidence type="ECO:0000313" key="2">
    <source>
        <dbReference type="EMBL" id="CAB4155656.1"/>
    </source>
</evidence>
<protein>
    <submittedName>
        <fullName evidence="2">Uncharacterized protein</fullName>
    </submittedName>
</protein>
<feature type="transmembrane region" description="Helical" evidence="1">
    <location>
        <begin position="28"/>
        <end position="52"/>
    </location>
</feature>
<name>A0A6J5NCI0_9CAUD</name>
<gene>
    <name evidence="2" type="ORF">UFOVP670_29</name>
</gene>
<keyword evidence="1" id="KW-0472">Membrane</keyword>
<reference evidence="2" key="1">
    <citation type="submission" date="2020-04" db="EMBL/GenBank/DDBJ databases">
        <authorList>
            <person name="Chiriac C."/>
            <person name="Salcher M."/>
            <person name="Ghai R."/>
            <person name="Kavagutti S V."/>
        </authorList>
    </citation>
    <scope>NUCLEOTIDE SEQUENCE</scope>
</reference>
<sequence length="136" mass="15296">MSKQKKIECAKMIQSVFFFWCRALRYSWIGVFWMFWLCSIVLGAIVAPLAFFYDDPPETLIGKINLGMFCVSGSFLVWAIFLNLSSIILEESLIAVSSILKKIGDLSATVSLHIFAVGGLILVVRTFMIAFWAVAR</sequence>
<feature type="transmembrane region" description="Helical" evidence="1">
    <location>
        <begin position="64"/>
        <end position="89"/>
    </location>
</feature>
<keyword evidence="1" id="KW-1133">Transmembrane helix</keyword>
<dbReference type="EMBL" id="LR796632">
    <property type="protein sequence ID" value="CAB4155656.1"/>
    <property type="molecule type" value="Genomic_DNA"/>
</dbReference>
<keyword evidence="1" id="KW-0812">Transmembrane</keyword>
<accession>A0A6J5NCI0</accession>
<proteinExistence type="predicted"/>
<evidence type="ECO:0000256" key="1">
    <source>
        <dbReference type="SAM" id="Phobius"/>
    </source>
</evidence>